<protein>
    <recommendedName>
        <fullName evidence="4">DC1 domain-containing protein</fullName>
    </recommendedName>
</protein>
<dbReference type="PANTHER" id="PTHR46288">
    <property type="entry name" value="PHORBOL-ESTER/DAG-TYPE DOMAIN-CONTAINING PROTEIN"/>
    <property type="match status" value="1"/>
</dbReference>
<reference evidence="2 3" key="1">
    <citation type="journal article" date="2019" name="Sci. Rep.">
        <title>A high-quality genome of Eragrostis curvula grass provides insights into Poaceae evolution and supports new strategies to enhance forage quality.</title>
        <authorList>
            <person name="Carballo J."/>
            <person name="Santos B.A.C.M."/>
            <person name="Zappacosta D."/>
            <person name="Garbus I."/>
            <person name="Selva J.P."/>
            <person name="Gallo C.A."/>
            <person name="Diaz A."/>
            <person name="Albertini E."/>
            <person name="Caccamo M."/>
            <person name="Echenique V."/>
        </authorList>
    </citation>
    <scope>NUCLEOTIDE SEQUENCE [LARGE SCALE GENOMIC DNA]</scope>
    <source>
        <strain evidence="3">cv. Victoria</strain>
        <tissue evidence="2">Leaf</tissue>
    </source>
</reference>
<feature type="compositionally biased region" description="Basic and acidic residues" evidence="1">
    <location>
        <begin position="11"/>
        <end position="21"/>
    </location>
</feature>
<dbReference type="AlphaFoldDB" id="A0A5J9T0Q8"/>
<feature type="non-terminal residue" evidence="2">
    <location>
        <position position="1"/>
    </location>
</feature>
<dbReference type="InterPro" id="IPR046349">
    <property type="entry name" value="C1-like_sf"/>
</dbReference>
<keyword evidence="3" id="KW-1185">Reference proteome</keyword>
<name>A0A5J9T0Q8_9POAL</name>
<evidence type="ECO:0008006" key="4">
    <source>
        <dbReference type="Google" id="ProtNLM"/>
    </source>
</evidence>
<accession>A0A5J9T0Q8</accession>
<organism evidence="2 3">
    <name type="scientific">Eragrostis curvula</name>
    <name type="common">weeping love grass</name>
    <dbReference type="NCBI Taxonomy" id="38414"/>
    <lineage>
        <taxon>Eukaryota</taxon>
        <taxon>Viridiplantae</taxon>
        <taxon>Streptophyta</taxon>
        <taxon>Embryophyta</taxon>
        <taxon>Tracheophyta</taxon>
        <taxon>Spermatophyta</taxon>
        <taxon>Magnoliopsida</taxon>
        <taxon>Liliopsida</taxon>
        <taxon>Poales</taxon>
        <taxon>Poaceae</taxon>
        <taxon>PACMAD clade</taxon>
        <taxon>Chloridoideae</taxon>
        <taxon>Eragrostideae</taxon>
        <taxon>Eragrostidinae</taxon>
        <taxon>Eragrostis</taxon>
    </lineage>
</organism>
<feature type="region of interest" description="Disordered" evidence="1">
    <location>
        <begin position="1"/>
        <end position="21"/>
    </location>
</feature>
<evidence type="ECO:0000313" key="2">
    <source>
        <dbReference type="EMBL" id="TVU04863.1"/>
    </source>
</evidence>
<sequence length="227" mass="23563">MGAAVSGHSSSPDHRGRLKRADGNDAATARCGVCQDGVEVSARVRVHRCRKPGCRFVLHDGCFRLPAKIKRHFAHPGHRLALVPVAGGHSCAAAAAACAAGGFRAHPRCCHLPEKMLDEKLHPHGRLVLRPPPLDGGGGGASRKCLKCGKAADGRTAAWSYQCNEHNDMEICLACVLGNGDDAPQGCCVRVDPGCIGEGIGALLCGIGQGMGLPGFTTAETAPAIRK</sequence>
<dbReference type="EMBL" id="RWGY01000051">
    <property type="protein sequence ID" value="TVU04863.1"/>
    <property type="molecule type" value="Genomic_DNA"/>
</dbReference>
<evidence type="ECO:0000313" key="3">
    <source>
        <dbReference type="Proteomes" id="UP000324897"/>
    </source>
</evidence>
<gene>
    <name evidence="2" type="ORF">EJB05_48001</name>
</gene>
<comment type="caution">
    <text evidence="2">The sequence shown here is derived from an EMBL/GenBank/DDBJ whole genome shotgun (WGS) entry which is preliminary data.</text>
</comment>
<dbReference type="Proteomes" id="UP000324897">
    <property type="component" value="Unassembled WGS sequence"/>
</dbReference>
<evidence type="ECO:0000256" key="1">
    <source>
        <dbReference type="SAM" id="MobiDB-lite"/>
    </source>
</evidence>
<proteinExistence type="predicted"/>
<dbReference type="SUPFAM" id="SSF57889">
    <property type="entry name" value="Cysteine-rich domain"/>
    <property type="match status" value="2"/>
</dbReference>
<dbReference type="OrthoDB" id="938199at2759"/>
<dbReference type="PANTHER" id="PTHR46288:SF80">
    <property type="entry name" value="CYSTEINE_HISTIDINE-RICH C1 DOMAIN FAMILY PROTEIN"/>
    <property type="match status" value="1"/>
</dbReference>
<dbReference type="Gramene" id="TVU04863">
    <property type="protein sequence ID" value="TVU04863"/>
    <property type="gene ID" value="EJB05_48001"/>
</dbReference>